<dbReference type="InterPro" id="IPR001084">
    <property type="entry name" value="MAP_tubulin-bd_rpt"/>
</dbReference>
<evidence type="ECO:0000256" key="2">
    <source>
        <dbReference type="ARBA" id="ARBA00022490"/>
    </source>
</evidence>
<evidence type="ECO:0000256" key="6">
    <source>
        <dbReference type="SAM" id="MobiDB-lite"/>
    </source>
</evidence>
<dbReference type="InterPro" id="IPR027324">
    <property type="entry name" value="MAP2/MAP4/Tau"/>
</dbReference>
<keyword evidence="8" id="KW-1185">Reference proteome</keyword>
<evidence type="ECO:0000256" key="1">
    <source>
        <dbReference type="ARBA" id="ARBA00004245"/>
    </source>
</evidence>
<accession>A0ABQ7KGC7</accession>
<feature type="compositionally biased region" description="Low complexity" evidence="6">
    <location>
        <begin position="133"/>
        <end position="179"/>
    </location>
</feature>
<organism evidence="7 8">
    <name type="scientific">Linnemannia gamsii</name>
    <dbReference type="NCBI Taxonomy" id="64522"/>
    <lineage>
        <taxon>Eukaryota</taxon>
        <taxon>Fungi</taxon>
        <taxon>Fungi incertae sedis</taxon>
        <taxon>Mucoromycota</taxon>
        <taxon>Mortierellomycotina</taxon>
        <taxon>Mortierellomycetes</taxon>
        <taxon>Mortierellales</taxon>
        <taxon>Mortierellaceae</taxon>
        <taxon>Linnemannia</taxon>
    </lineage>
</organism>
<feature type="compositionally biased region" description="Basic and acidic residues" evidence="6">
    <location>
        <begin position="257"/>
        <end position="268"/>
    </location>
</feature>
<feature type="compositionally biased region" description="Polar residues" evidence="6">
    <location>
        <begin position="123"/>
        <end position="132"/>
    </location>
</feature>
<dbReference type="PANTHER" id="PTHR11501">
    <property type="entry name" value="MICROTUBULE-ASSOCIATED PROTEIN"/>
    <property type="match status" value="1"/>
</dbReference>
<feature type="region of interest" description="Disordered" evidence="6">
    <location>
        <begin position="99"/>
        <end position="223"/>
    </location>
</feature>
<feature type="compositionally biased region" description="Low complexity" evidence="6">
    <location>
        <begin position="202"/>
        <end position="216"/>
    </location>
</feature>
<feature type="compositionally biased region" description="Low complexity" evidence="6">
    <location>
        <begin position="270"/>
        <end position="292"/>
    </location>
</feature>
<gene>
    <name evidence="7" type="ORF">BGZ96_007033</name>
</gene>
<evidence type="ECO:0008006" key="9">
    <source>
        <dbReference type="Google" id="ProtNLM"/>
    </source>
</evidence>
<keyword evidence="2" id="KW-0963">Cytoplasm</keyword>
<evidence type="ECO:0000256" key="4">
    <source>
        <dbReference type="ARBA" id="ARBA00022737"/>
    </source>
</evidence>
<keyword evidence="5" id="KW-0206">Cytoskeleton</keyword>
<feature type="compositionally biased region" description="Polar residues" evidence="6">
    <location>
        <begin position="180"/>
        <end position="191"/>
    </location>
</feature>
<evidence type="ECO:0000256" key="5">
    <source>
        <dbReference type="ARBA" id="ARBA00023212"/>
    </source>
</evidence>
<keyword evidence="3" id="KW-0597">Phosphoprotein</keyword>
<feature type="region of interest" description="Disordered" evidence="6">
    <location>
        <begin position="247"/>
        <end position="310"/>
    </location>
</feature>
<dbReference type="Pfam" id="PF00418">
    <property type="entry name" value="Tubulin-binding"/>
    <property type="match status" value="3"/>
</dbReference>
<evidence type="ECO:0000256" key="3">
    <source>
        <dbReference type="ARBA" id="ARBA00022553"/>
    </source>
</evidence>
<dbReference type="EMBL" id="JAAAIM010000035">
    <property type="protein sequence ID" value="KAG0297296.1"/>
    <property type="molecule type" value="Genomic_DNA"/>
</dbReference>
<feature type="compositionally biased region" description="Polar residues" evidence="6">
    <location>
        <begin position="33"/>
        <end position="42"/>
    </location>
</feature>
<proteinExistence type="predicted"/>
<evidence type="ECO:0000313" key="8">
    <source>
        <dbReference type="Proteomes" id="UP001194696"/>
    </source>
</evidence>
<dbReference type="PROSITE" id="PS51491">
    <property type="entry name" value="TAU_MAP_2"/>
    <property type="match status" value="3"/>
</dbReference>
<comment type="caution">
    <text evidence="7">The sequence shown here is derived from an EMBL/GenBank/DDBJ whole genome shotgun (WGS) entry which is preliminary data.</text>
</comment>
<reference evidence="7 8" key="1">
    <citation type="journal article" date="2020" name="Fungal Divers.">
        <title>Resolving the Mortierellaceae phylogeny through synthesis of multi-gene phylogenetics and phylogenomics.</title>
        <authorList>
            <person name="Vandepol N."/>
            <person name="Liber J."/>
            <person name="Desiro A."/>
            <person name="Na H."/>
            <person name="Kennedy M."/>
            <person name="Barry K."/>
            <person name="Grigoriev I.V."/>
            <person name="Miller A.N."/>
            <person name="O'Donnell K."/>
            <person name="Stajich J.E."/>
            <person name="Bonito G."/>
        </authorList>
    </citation>
    <scope>NUCLEOTIDE SEQUENCE [LARGE SCALE GENOMIC DNA]</scope>
    <source>
        <strain evidence="7 8">AD045</strain>
    </source>
</reference>
<keyword evidence="4" id="KW-0677">Repeat</keyword>
<comment type="subcellular location">
    <subcellularLocation>
        <location evidence="1">Cytoplasm</location>
        <location evidence="1">Cytoskeleton</location>
    </subcellularLocation>
</comment>
<name>A0ABQ7KGC7_9FUNG</name>
<evidence type="ECO:0000313" key="7">
    <source>
        <dbReference type="EMBL" id="KAG0297296.1"/>
    </source>
</evidence>
<dbReference type="PANTHER" id="PTHR11501:SF18">
    <property type="entry name" value="MICROTUBULE-ASSOCIATED PROTEIN"/>
    <property type="match status" value="1"/>
</dbReference>
<sequence>MTSVSASPQPVLAAPHVKVERRVTRDSSRTTTNIVSPTSPTQKPALVINRRFSGVQSKVGSMDAINYKPKSSEKKIQSFKSDFSHIKSKVDAKMVLPTPKAPVNTHADAPELPSPGVAVPTTKRPTVITTGFSPATLSSRTSRSTITSPSTSQPQRALSPPSRSRSSATVTSIRTAASSVISAATQASTIVTPRSPPHSRRSSTSSAPVTSPSMSPINPTRRLSKHIIPTQKASYDHVKSKVSSFENVNYAARGRPSSRDSSADEGNGRSRSPSALSSSSSTSAAPTSPTSSIGRRSSFKIPPSKKVDYSKVQSRVGSMENINHAPQGGNLKVFSEKLNAPKVQSKVGSMEYINHTPQGGNLKIFNEKLRAPKVQSKVGSMDYINHTPQGGNLKVFSEKLSFREQAQSKIAKEINIVQFYQSSEMSFDTSIHEENEEEGIESSIIYGSEAEQEDYEPPKNILSVLEEVTEVVEELHLQESPQQQ</sequence>
<feature type="region of interest" description="Disordered" evidence="6">
    <location>
        <begin position="20"/>
        <end position="43"/>
    </location>
</feature>
<dbReference type="Proteomes" id="UP001194696">
    <property type="component" value="Unassembled WGS sequence"/>
</dbReference>
<protein>
    <recommendedName>
        <fullName evidence="9">Microtubule-associated protein</fullName>
    </recommendedName>
</protein>